<dbReference type="AlphaFoldDB" id="A0A9P7UWX7"/>
<dbReference type="Pfam" id="PF18759">
    <property type="entry name" value="Plavaka"/>
    <property type="match status" value="1"/>
</dbReference>
<reference evidence="2" key="1">
    <citation type="journal article" date="2021" name="Genome Biol. Evol.">
        <title>The assembled and annotated genome of the fairy-ring fungus Marasmius oreades.</title>
        <authorList>
            <person name="Hiltunen M."/>
            <person name="Ament-Velasquez S.L."/>
            <person name="Johannesson H."/>
        </authorList>
    </citation>
    <scope>NUCLEOTIDE SEQUENCE</scope>
    <source>
        <strain evidence="2">03SP1</strain>
    </source>
</reference>
<keyword evidence="3" id="KW-1185">Reference proteome</keyword>
<feature type="compositionally biased region" description="Polar residues" evidence="1">
    <location>
        <begin position="75"/>
        <end position="86"/>
    </location>
</feature>
<dbReference type="GeneID" id="66075906"/>
<protein>
    <submittedName>
        <fullName evidence="2">Uncharacterized protein</fullName>
    </submittedName>
</protein>
<dbReference type="OrthoDB" id="2576233at2759"/>
<proteinExistence type="predicted"/>
<dbReference type="KEGG" id="more:E1B28_006830"/>
<evidence type="ECO:0000313" key="3">
    <source>
        <dbReference type="Proteomes" id="UP001049176"/>
    </source>
</evidence>
<dbReference type="Proteomes" id="UP001049176">
    <property type="component" value="Chromosome 3"/>
</dbReference>
<feature type="region of interest" description="Disordered" evidence="1">
    <location>
        <begin position="42"/>
        <end position="92"/>
    </location>
</feature>
<evidence type="ECO:0000313" key="2">
    <source>
        <dbReference type="EMBL" id="KAG7096157.1"/>
    </source>
</evidence>
<feature type="compositionally biased region" description="Acidic residues" evidence="1">
    <location>
        <begin position="47"/>
        <end position="60"/>
    </location>
</feature>
<comment type="caution">
    <text evidence="2">The sequence shown here is derived from an EMBL/GenBank/DDBJ whole genome shotgun (WGS) entry which is preliminary data.</text>
</comment>
<name>A0A9P7UWX7_9AGAR</name>
<dbReference type="EMBL" id="CM032183">
    <property type="protein sequence ID" value="KAG7096157.1"/>
    <property type="molecule type" value="Genomic_DNA"/>
</dbReference>
<organism evidence="2 3">
    <name type="scientific">Marasmius oreades</name>
    <name type="common">fairy-ring Marasmius</name>
    <dbReference type="NCBI Taxonomy" id="181124"/>
    <lineage>
        <taxon>Eukaryota</taxon>
        <taxon>Fungi</taxon>
        <taxon>Dikarya</taxon>
        <taxon>Basidiomycota</taxon>
        <taxon>Agaricomycotina</taxon>
        <taxon>Agaricomycetes</taxon>
        <taxon>Agaricomycetidae</taxon>
        <taxon>Agaricales</taxon>
        <taxon>Marasmiineae</taxon>
        <taxon>Marasmiaceae</taxon>
        <taxon>Marasmius</taxon>
    </lineage>
</organism>
<accession>A0A9P7UWX7</accession>
<feature type="region of interest" description="Disordered" evidence="1">
    <location>
        <begin position="135"/>
        <end position="158"/>
    </location>
</feature>
<dbReference type="InterPro" id="IPR041078">
    <property type="entry name" value="Plavaka"/>
</dbReference>
<evidence type="ECO:0000256" key="1">
    <source>
        <dbReference type="SAM" id="MobiDB-lite"/>
    </source>
</evidence>
<sequence>MTKFECPACKTPALSYQGYRTHLRLSQNPACQQLFHLLHSYVPSDSSDSDELTEPEDNPDNDVHPVTFEGDYFGSSYTPEDFGQSQDAEETVANCQGSLPDLNLDSDSSDEEEYNTDIDAAEQAILEVLPETSRGAPALTPYQDNGDEQSGVEEFSSSSIRRQAIDERLRNAIHIEKFPSALAGAPIHQRRQDNDLRYQADVSDETNNLYAPCSSRLEWEFVRWAKLRGPGATAMTELLKIDGFSERLGLSFTTNNGLNTLIDTLPDRPRFCREEILIAGHSFEFYYRNIIDCIKALWGDPEFAPYLVFAPERHYQDREKEVRLYHEMHTGDWWWEIQEEFEKSHSGATIIPVIISSDKTQVTLFRNKTAYPVYMTIGNLPKFIRRKPSRYAQILIAYLPTTKLTQIKVKASRRRILANLFHTCMSFVINPLIPAGKDGMNLSSGDGAVRRGFPIFAGFVGDYPEQLLVTARKNSECPVGDAERDELGDLDSECIPRDIVPLRQALRSVKNGYDAFYKACSAAGIKPVQNVFWLNLPHTNIHLCITPDVLHQLFQGTEHAQICQLMLGIVIDMRLPNGLSSDRLIHAVRSVLDFLYLAQYPVHSTETLKSLDNVLQRFHDNKQIFVDLGIRQHFNIPKIHYCKHYTSFIKRLGTTDNYSTEYTERLHIDTTKDAYAATNRKDEFRQMTVWLERKEKVAQHDHYIQRRLEGTTIPSTFDLVMMRHPPVLVPHRELLMSKHPSVASVTFSRLLSAYGTKDFEYCLTEYVVKAQAPDHHFTAASLRVAIDRIGFVPFYKVAVYHRIKFTEHDPYSTTRSTEFVADAIHVEPERKDKYGRPVPGRFDTVLIKVNSNNDFSGVKGYRVGQVRCVFTLPKAALKEWFPLPHVQPAKYLVYIDWFTQFKHGPEPNHLMYKVCHAFRPGEDARLASVVPVENIHQSVHLYPKFGPVAPQEWKSSNVLDYCDTFFLNDFLDRSTYATVY</sequence>
<dbReference type="RefSeq" id="XP_043012627.1">
    <property type="nucleotide sequence ID" value="XM_043151531.1"/>
</dbReference>
<gene>
    <name evidence="2" type="ORF">E1B28_006830</name>
</gene>